<evidence type="ECO:0008006" key="4">
    <source>
        <dbReference type="Google" id="ProtNLM"/>
    </source>
</evidence>
<reference evidence="2 3" key="1">
    <citation type="submission" date="2012-06" db="EMBL/GenBank/DDBJ databases">
        <title>Draft genome sequence of Lactobacillus gigeriorum CRBIP 24.85T, isolated from chicken crop.</title>
        <authorList>
            <person name="Cousin S."/>
            <person name="Ma L."/>
            <person name="Creno S."/>
            <person name="Clermont D."/>
            <person name="Loux V."/>
            <person name="Bizet C."/>
            <person name="Bouchier C."/>
        </authorList>
    </citation>
    <scope>NUCLEOTIDE SEQUENCE [LARGE SCALE GENOMIC DNA]</scope>
    <source>
        <strain evidence="3">CRBIP 24.85T</strain>
    </source>
</reference>
<dbReference type="EMBL" id="CAKC01000010">
    <property type="protein sequence ID" value="CCI86318.1"/>
    <property type="molecule type" value="Genomic_DNA"/>
</dbReference>
<evidence type="ECO:0000313" key="2">
    <source>
        <dbReference type="EMBL" id="CCI86318.1"/>
    </source>
</evidence>
<comment type="caution">
    <text evidence="2">The sequence shown here is derived from an EMBL/GenBank/DDBJ whole genome shotgun (WGS) entry which is preliminary data.</text>
</comment>
<dbReference type="Proteomes" id="UP000009326">
    <property type="component" value="Unassembled WGS sequence"/>
</dbReference>
<keyword evidence="1" id="KW-0472">Membrane</keyword>
<gene>
    <name evidence="2" type="ORF">BN52_06495</name>
</gene>
<name>I7LF38_9LACO</name>
<sequence length="57" mass="6214">MSGIAQTLGYLLASLGPVAFGRLFMISKSWISVILLCVLLALLITWCGFQIEKAKNI</sequence>
<proteinExistence type="predicted"/>
<evidence type="ECO:0000313" key="3">
    <source>
        <dbReference type="Proteomes" id="UP000009326"/>
    </source>
</evidence>
<feature type="transmembrane region" description="Helical" evidence="1">
    <location>
        <begin position="30"/>
        <end position="49"/>
    </location>
</feature>
<protein>
    <recommendedName>
        <fullName evidence="4">Cyanate permease</fullName>
    </recommendedName>
</protein>
<dbReference type="AlphaFoldDB" id="I7LF38"/>
<organism evidence="2 3">
    <name type="scientific">Lactobacillus gigeriorum DSM 23908 = CRBIP 24.85</name>
    <dbReference type="NCBI Taxonomy" id="1423751"/>
    <lineage>
        <taxon>Bacteria</taxon>
        <taxon>Bacillati</taxon>
        <taxon>Bacillota</taxon>
        <taxon>Bacilli</taxon>
        <taxon>Lactobacillales</taxon>
        <taxon>Lactobacillaceae</taxon>
        <taxon>Lactobacillus</taxon>
    </lineage>
</organism>
<accession>I7LF38</accession>
<evidence type="ECO:0000256" key="1">
    <source>
        <dbReference type="SAM" id="Phobius"/>
    </source>
</evidence>
<keyword evidence="1" id="KW-1133">Transmembrane helix</keyword>
<keyword evidence="1" id="KW-0812">Transmembrane</keyword>